<evidence type="ECO:0000256" key="3">
    <source>
        <dbReference type="ARBA" id="ARBA00022842"/>
    </source>
</evidence>
<evidence type="ECO:0000259" key="5">
    <source>
        <dbReference type="Pfam" id="PF03328"/>
    </source>
</evidence>
<protein>
    <submittedName>
        <fullName evidence="6">HpcH/HpaI aldolase/citrate lyase family protein</fullName>
    </submittedName>
</protein>
<dbReference type="SUPFAM" id="SSF51621">
    <property type="entry name" value="Phosphoenolpyruvate/pyruvate domain"/>
    <property type="match status" value="2"/>
</dbReference>
<dbReference type="PANTHER" id="PTHR32308:SF10">
    <property type="entry name" value="CITRATE LYASE SUBUNIT BETA"/>
    <property type="match status" value="1"/>
</dbReference>
<dbReference type="InterPro" id="IPR040442">
    <property type="entry name" value="Pyrv_kinase-like_dom_sf"/>
</dbReference>
<evidence type="ECO:0000256" key="1">
    <source>
        <dbReference type="ARBA" id="ARBA00001946"/>
    </source>
</evidence>
<feature type="domain" description="HpcH/HpaI aldolase/citrate lyase" evidence="5">
    <location>
        <begin position="4"/>
        <end position="54"/>
    </location>
</feature>
<keyword evidence="2" id="KW-0479">Metal-binding</keyword>
<keyword evidence="3" id="KW-0460">Magnesium</keyword>
<evidence type="ECO:0000256" key="4">
    <source>
        <dbReference type="SAM" id="MobiDB-lite"/>
    </source>
</evidence>
<proteinExistence type="predicted"/>
<organism evidence="6 7">
    <name type="scientific">Sphaerisporangium aureirubrum</name>
    <dbReference type="NCBI Taxonomy" id="1544736"/>
    <lineage>
        <taxon>Bacteria</taxon>
        <taxon>Bacillati</taxon>
        <taxon>Actinomycetota</taxon>
        <taxon>Actinomycetes</taxon>
        <taxon>Streptosporangiales</taxon>
        <taxon>Streptosporangiaceae</taxon>
        <taxon>Sphaerisporangium</taxon>
    </lineage>
</organism>
<comment type="caution">
    <text evidence="6">The sequence shown here is derived from an EMBL/GenBank/DDBJ whole genome shotgun (WGS) entry which is preliminary data.</text>
</comment>
<dbReference type="InterPro" id="IPR011206">
    <property type="entry name" value="Citrate_lyase_beta/mcl1/mcl2"/>
</dbReference>
<dbReference type="RefSeq" id="WP_380760895.1">
    <property type="nucleotide sequence ID" value="NZ_JBHSRF010000076.1"/>
</dbReference>
<comment type="cofactor">
    <cofactor evidence="1">
        <name>Mg(2+)</name>
        <dbReference type="ChEBI" id="CHEBI:18420"/>
    </cofactor>
</comment>
<sequence>MLTWLYTPADRPTLITKALNGPADMVIVDLEDAVAPTAKEAARAQVVALLGSLRSAPGPSRSSGEPSAPRAGTRPGESSAPWAEARPGEPPVPRAGTRPGESAPWAEARPGEVPAPRGRTRSGEVAVSVVRAARVQVRVNDVRTAWGQADLRDLAPVVAGTAGIRLPKVESPALIRAIADAVPGVPLHPLIESAIGLERAYEIATAHSSVASIGLGEADLRAELGVRDEAGLAWARSRVVVAARAAGLPAPAQSAYTDLRDLEGLAVSCRLGRAMGFRGRAAIHPAQLAVIEAAYRPTAPEIEAAQAVLTASGSGATLLPDGRFVDEAIVRQARSTLADADLRGA</sequence>
<dbReference type="InterPro" id="IPR015813">
    <property type="entry name" value="Pyrv/PenolPyrv_kinase-like_dom"/>
</dbReference>
<feature type="region of interest" description="Disordered" evidence="4">
    <location>
        <begin position="54"/>
        <end position="124"/>
    </location>
</feature>
<gene>
    <name evidence="6" type="ORF">ACFP1K_33245</name>
</gene>
<dbReference type="PIRSF" id="PIRSF015582">
    <property type="entry name" value="Cit_lyase_B"/>
    <property type="match status" value="1"/>
</dbReference>
<dbReference type="Gene3D" id="3.20.20.60">
    <property type="entry name" value="Phosphoenolpyruvate-binding domains"/>
    <property type="match status" value="2"/>
</dbReference>
<dbReference type="GO" id="GO:0016829">
    <property type="term" value="F:lyase activity"/>
    <property type="evidence" value="ECO:0007669"/>
    <property type="project" value="UniProtKB-KW"/>
</dbReference>
<dbReference type="InterPro" id="IPR005000">
    <property type="entry name" value="Aldolase/citrate-lyase_domain"/>
</dbReference>
<dbReference type="Pfam" id="PF03328">
    <property type="entry name" value="HpcH_HpaI"/>
    <property type="match status" value="2"/>
</dbReference>
<accession>A0ABW1NRU4</accession>
<dbReference type="PANTHER" id="PTHR32308">
    <property type="entry name" value="LYASE BETA SUBUNIT, PUTATIVE (AFU_ORTHOLOGUE AFUA_4G13030)-RELATED"/>
    <property type="match status" value="1"/>
</dbReference>
<dbReference type="EMBL" id="JBHSRF010000076">
    <property type="protein sequence ID" value="MFC6086074.1"/>
    <property type="molecule type" value="Genomic_DNA"/>
</dbReference>
<evidence type="ECO:0000313" key="6">
    <source>
        <dbReference type="EMBL" id="MFC6086074.1"/>
    </source>
</evidence>
<keyword evidence="6" id="KW-0456">Lyase</keyword>
<reference evidence="7" key="1">
    <citation type="journal article" date="2019" name="Int. J. Syst. Evol. Microbiol.">
        <title>The Global Catalogue of Microorganisms (GCM) 10K type strain sequencing project: providing services to taxonomists for standard genome sequencing and annotation.</title>
        <authorList>
            <consortium name="The Broad Institute Genomics Platform"/>
            <consortium name="The Broad Institute Genome Sequencing Center for Infectious Disease"/>
            <person name="Wu L."/>
            <person name="Ma J."/>
        </authorList>
    </citation>
    <scope>NUCLEOTIDE SEQUENCE [LARGE SCALE GENOMIC DNA]</scope>
    <source>
        <strain evidence="7">JCM 30346</strain>
    </source>
</reference>
<feature type="domain" description="HpcH/HpaI aldolase/citrate lyase" evidence="5">
    <location>
        <begin position="133"/>
        <end position="285"/>
    </location>
</feature>
<keyword evidence="7" id="KW-1185">Reference proteome</keyword>
<name>A0ABW1NRU4_9ACTN</name>
<evidence type="ECO:0000256" key="2">
    <source>
        <dbReference type="ARBA" id="ARBA00022723"/>
    </source>
</evidence>
<dbReference type="Proteomes" id="UP001596137">
    <property type="component" value="Unassembled WGS sequence"/>
</dbReference>
<evidence type="ECO:0000313" key="7">
    <source>
        <dbReference type="Proteomes" id="UP001596137"/>
    </source>
</evidence>